<reference evidence="1 2" key="1">
    <citation type="journal article" date="2018" name="Microbiome">
        <title>Fine metagenomic profile of the Mediterranean stratified and mixed water columns revealed by assembly and recruitment.</title>
        <authorList>
            <person name="Haro-Moreno J.M."/>
            <person name="Lopez-Perez M."/>
            <person name="De La Torre J.R."/>
            <person name="Picazo A."/>
            <person name="Camacho A."/>
            <person name="Rodriguez-Valera F."/>
        </authorList>
    </citation>
    <scope>NUCLEOTIDE SEQUENCE [LARGE SCALE GENOMIC DNA]</scope>
    <source>
        <strain evidence="1">MED-G50</strain>
    </source>
</reference>
<proteinExistence type="predicted"/>
<organism evidence="1 2">
    <name type="scientific">PS1 clade bacterium</name>
    <dbReference type="NCBI Taxonomy" id="2175152"/>
    <lineage>
        <taxon>Bacteria</taxon>
        <taxon>Pseudomonadati</taxon>
        <taxon>Pseudomonadota</taxon>
        <taxon>Alphaproteobacteria</taxon>
        <taxon>PS1 clade</taxon>
    </lineage>
</organism>
<evidence type="ECO:0000313" key="2">
    <source>
        <dbReference type="Proteomes" id="UP000252289"/>
    </source>
</evidence>
<dbReference type="Proteomes" id="UP000252289">
    <property type="component" value="Unassembled WGS sequence"/>
</dbReference>
<dbReference type="AlphaFoldDB" id="A0A368EKQ2"/>
<name>A0A368EKQ2_9PROT</name>
<dbReference type="EMBL" id="QOQK01000003">
    <property type="protein sequence ID" value="RCL85282.1"/>
    <property type="molecule type" value="Genomic_DNA"/>
</dbReference>
<protein>
    <submittedName>
        <fullName evidence="1">Uncharacterized protein</fullName>
    </submittedName>
</protein>
<gene>
    <name evidence="1" type="ORF">DBW64_01280</name>
</gene>
<accession>A0A368EKQ2</accession>
<comment type="caution">
    <text evidence="1">The sequence shown here is derived from an EMBL/GenBank/DDBJ whole genome shotgun (WGS) entry which is preliminary data.</text>
</comment>
<evidence type="ECO:0000313" key="1">
    <source>
        <dbReference type="EMBL" id="RCL85282.1"/>
    </source>
</evidence>
<sequence>MWQTHPSISAKSLLVIIPMISFSDSFRKNLMPDFQARLDRLRFVAFVKTSNHPIMTLTQTGKDLCRDFFRLLSKSGQLIVDIDIDTNHSTAANYSVQTGRL</sequence>